<keyword evidence="5" id="KW-0328">Glycosyltransferase</keyword>
<evidence type="ECO:0000256" key="3">
    <source>
        <dbReference type="ARBA" id="ARBA00022645"/>
    </source>
</evidence>
<evidence type="ECO:0000256" key="7">
    <source>
        <dbReference type="ARBA" id="ARBA00022801"/>
    </source>
</evidence>
<comment type="similarity">
    <text evidence="2">In the N-terminal section; belongs to the glycosyltransferase 51 family.</text>
</comment>
<evidence type="ECO:0000256" key="15">
    <source>
        <dbReference type="SAM" id="Phobius"/>
    </source>
</evidence>
<dbReference type="AlphaFoldDB" id="A0A1A9GI13"/>
<feature type="compositionally biased region" description="Polar residues" evidence="14">
    <location>
        <begin position="734"/>
        <end position="746"/>
    </location>
</feature>
<reference evidence="17 18" key="1">
    <citation type="submission" date="2016-03" db="EMBL/GenBank/DDBJ databases">
        <title>Complete genome sequence of a soil Actinobacterium, Nocardioides dokdonensis FR1436.</title>
        <authorList>
            <person name="Kwon S.-K."/>
            <person name="Kim K."/>
            <person name="Kim J.F."/>
        </authorList>
    </citation>
    <scope>NUCLEOTIDE SEQUENCE [LARGE SCALE GENOMIC DNA]</scope>
    <source>
        <strain evidence="17 18">FR1436</strain>
    </source>
</reference>
<proteinExistence type="inferred from homology"/>
<dbReference type="Pfam" id="PF03793">
    <property type="entry name" value="PASTA"/>
    <property type="match status" value="1"/>
</dbReference>
<name>A0A1A9GI13_9ACTN</name>
<organism evidence="17 18">
    <name type="scientific">Nocardioides dokdonensis FR1436</name>
    <dbReference type="NCBI Taxonomy" id="1300347"/>
    <lineage>
        <taxon>Bacteria</taxon>
        <taxon>Bacillati</taxon>
        <taxon>Actinomycetota</taxon>
        <taxon>Actinomycetes</taxon>
        <taxon>Propionibacteriales</taxon>
        <taxon>Nocardioidaceae</taxon>
        <taxon>Nocardioides</taxon>
    </lineage>
</organism>
<comment type="catalytic activity">
    <reaction evidence="13">
        <text>[GlcNAc-(1-&gt;4)-Mur2Ac(oyl-L-Ala-gamma-D-Glu-L-Lys-D-Ala-D-Ala)](n)-di-trans,octa-cis-undecaprenyl diphosphate + beta-D-GlcNAc-(1-&gt;4)-Mur2Ac(oyl-L-Ala-gamma-D-Glu-L-Lys-D-Ala-D-Ala)-di-trans,octa-cis-undecaprenyl diphosphate = [GlcNAc-(1-&gt;4)-Mur2Ac(oyl-L-Ala-gamma-D-Glu-L-Lys-D-Ala-D-Ala)](n+1)-di-trans,octa-cis-undecaprenyl diphosphate + di-trans,octa-cis-undecaprenyl diphosphate + H(+)</text>
        <dbReference type="Rhea" id="RHEA:23708"/>
        <dbReference type="Rhea" id="RHEA-COMP:9602"/>
        <dbReference type="Rhea" id="RHEA-COMP:9603"/>
        <dbReference type="ChEBI" id="CHEBI:15378"/>
        <dbReference type="ChEBI" id="CHEBI:58405"/>
        <dbReference type="ChEBI" id="CHEBI:60033"/>
        <dbReference type="ChEBI" id="CHEBI:78435"/>
        <dbReference type="EC" id="2.4.99.28"/>
    </reaction>
</comment>
<dbReference type="InterPro" id="IPR036950">
    <property type="entry name" value="PBP_transglycosylase"/>
</dbReference>
<evidence type="ECO:0000259" key="16">
    <source>
        <dbReference type="PROSITE" id="PS51178"/>
    </source>
</evidence>
<dbReference type="RefSeq" id="WP_068107904.1">
    <property type="nucleotide sequence ID" value="NZ_CP015079.1"/>
</dbReference>
<dbReference type="InterPro" id="IPR001460">
    <property type="entry name" value="PCN-bd_Tpept"/>
</dbReference>
<feature type="region of interest" description="Disordered" evidence="14">
    <location>
        <begin position="725"/>
        <end position="790"/>
    </location>
</feature>
<evidence type="ECO:0000256" key="12">
    <source>
        <dbReference type="ARBA" id="ARBA00034000"/>
    </source>
</evidence>
<dbReference type="GO" id="GO:0009002">
    <property type="term" value="F:serine-type D-Ala-D-Ala carboxypeptidase activity"/>
    <property type="evidence" value="ECO:0007669"/>
    <property type="project" value="UniProtKB-EC"/>
</dbReference>
<dbReference type="InterPro" id="IPR023346">
    <property type="entry name" value="Lysozyme-like_dom_sf"/>
</dbReference>
<evidence type="ECO:0000256" key="13">
    <source>
        <dbReference type="ARBA" id="ARBA00049902"/>
    </source>
</evidence>
<keyword evidence="18" id="KW-1185">Reference proteome</keyword>
<gene>
    <name evidence="17" type="primary">pbpG</name>
    <name evidence="17" type="ORF">I601_1536</name>
</gene>
<evidence type="ECO:0000256" key="14">
    <source>
        <dbReference type="SAM" id="MobiDB-lite"/>
    </source>
</evidence>
<dbReference type="GO" id="GO:0008955">
    <property type="term" value="F:peptidoglycan glycosyltransferase activity"/>
    <property type="evidence" value="ECO:0007669"/>
    <property type="project" value="UniProtKB-EC"/>
</dbReference>
<evidence type="ECO:0000256" key="1">
    <source>
        <dbReference type="ARBA" id="ARBA00007090"/>
    </source>
</evidence>
<dbReference type="Pfam" id="PF00912">
    <property type="entry name" value="Transgly"/>
    <property type="match status" value="1"/>
</dbReference>
<evidence type="ECO:0000256" key="8">
    <source>
        <dbReference type="ARBA" id="ARBA00022960"/>
    </source>
</evidence>
<dbReference type="SMART" id="SM00740">
    <property type="entry name" value="PASTA"/>
    <property type="match status" value="1"/>
</dbReference>
<keyword evidence="15" id="KW-0812">Transmembrane</keyword>
<comment type="similarity">
    <text evidence="1">In the C-terminal section; belongs to the transpeptidase family.</text>
</comment>
<evidence type="ECO:0000256" key="6">
    <source>
        <dbReference type="ARBA" id="ARBA00022679"/>
    </source>
</evidence>
<comment type="catalytic activity">
    <reaction evidence="12">
        <text>Preferential cleavage: (Ac)2-L-Lys-D-Ala-|-D-Ala. Also transpeptidation of peptidyl-alanyl moieties that are N-acyl substituents of D-alanine.</text>
        <dbReference type="EC" id="3.4.16.4"/>
    </reaction>
</comment>
<dbReference type="EMBL" id="CP015079">
    <property type="protein sequence ID" value="ANH37969.1"/>
    <property type="molecule type" value="Genomic_DNA"/>
</dbReference>
<dbReference type="InterPro" id="IPR001264">
    <property type="entry name" value="Glyco_trans_51"/>
</dbReference>
<dbReference type="Pfam" id="PF00905">
    <property type="entry name" value="Transpeptidase"/>
    <property type="match status" value="1"/>
</dbReference>
<sequence length="790" mass="82825">MPAPRPASRVLSHLAVMVAISAVLGVVVAGLAIPFAGIVGIGARNIADTMDQLPAELETETLAQKTTILDASGGTLATLYDQNRVEVPLAQVSRKMVKAIVGVEDARYYEHGALDVRGTLRAFVTNQAEGGDVQGGSSITQQLVKQTLVTQAKTPEELKAATATTYARKLKELRYAVAMEQRHSKDWILERYLNIAYFGDGAYGVQAAAQHYFSVNASKLNMQQSALLAGLVKNPNGYDPTDNPERATERRNVVLGRLADLGVLNDKRTRRLQDKPLALKTQKTSNGCVFTAAPFFCDYVLRYLVTDPALGETKKERRSLLESGGLTIRTTLDQDYQSAADAAVSAHVYPTDQAIGGLAMVEPGTGQVRALAQSRPIGKGPGQTYLNYVVPQKYGDSGGFQPGSTFKVFVLAAAIEQGIPLNTQINSPQQIEVAQSSFRVCGGQSYQSTDTYPVGNSTGEGTFDLYTGTQKSVNTFYIQLAQRTGLCQPYQLAKKMGIQLTDKSREMVPSFPLGVADVSPLEMAEAYATFAARGQHCASRPVTSIEDANGNVLKEYPAKCRQVLKTSTADAVNDILTGVIAPGGFAQNEALDSPAGGKTGTTQNGRSVWFVGYTPEMAAAAMIAGANQLGTPISLTGQFVGGQYISAASGSGYAGPIWGDAMKAIDDDLANTPFSSPDATVVNGVTISVPAVSGMSVEGARQVLEDAGFGVSYGGYVNSSYSSGTVAYSSPSGTAPSGSQITLYQSNGTPVPPPPPPSSNNGGGGGNGGGNGGGKNNKNGNGTGNGNGRR</sequence>
<dbReference type="FunFam" id="1.10.3810.10:FF:000001">
    <property type="entry name" value="Penicillin-binding protein 1A"/>
    <property type="match status" value="1"/>
</dbReference>
<dbReference type="PATRIC" id="fig|1300347.3.peg.1535"/>
<dbReference type="GO" id="GO:0071555">
    <property type="term" value="P:cell wall organization"/>
    <property type="evidence" value="ECO:0007669"/>
    <property type="project" value="UniProtKB-KW"/>
</dbReference>
<evidence type="ECO:0000256" key="10">
    <source>
        <dbReference type="ARBA" id="ARBA00023268"/>
    </source>
</evidence>
<keyword evidence="7" id="KW-0378">Hydrolase</keyword>
<dbReference type="Proteomes" id="UP000077868">
    <property type="component" value="Chromosome"/>
</dbReference>
<evidence type="ECO:0000256" key="9">
    <source>
        <dbReference type="ARBA" id="ARBA00022984"/>
    </source>
</evidence>
<dbReference type="SUPFAM" id="SSF56601">
    <property type="entry name" value="beta-lactamase/transpeptidase-like"/>
    <property type="match status" value="1"/>
</dbReference>
<feature type="compositionally biased region" description="Gly residues" evidence="14">
    <location>
        <begin position="761"/>
        <end position="790"/>
    </location>
</feature>
<protein>
    <submittedName>
        <fullName evidence="17">Penicillin-binding protein 2D</fullName>
    </submittedName>
</protein>
<dbReference type="Gene3D" id="3.40.710.10">
    <property type="entry name" value="DD-peptidase/beta-lactamase superfamily"/>
    <property type="match status" value="1"/>
</dbReference>
<dbReference type="Gene3D" id="3.30.10.20">
    <property type="match status" value="1"/>
</dbReference>
<keyword evidence="3" id="KW-0121">Carboxypeptidase</keyword>
<dbReference type="GO" id="GO:0030288">
    <property type="term" value="C:outer membrane-bounded periplasmic space"/>
    <property type="evidence" value="ECO:0007669"/>
    <property type="project" value="TreeGrafter"/>
</dbReference>
<dbReference type="SUPFAM" id="SSF53955">
    <property type="entry name" value="Lysozyme-like"/>
    <property type="match status" value="1"/>
</dbReference>
<dbReference type="GO" id="GO:0009252">
    <property type="term" value="P:peptidoglycan biosynthetic process"/>
    <property type="evidence" value="ECO:0007669"/>
    <property type="project" value="UniProtKB-KW"/>
</dbReference>
<keyword evidence="11" id="KW-0961">Cell wall biogenesis/degradation</keyword>
<keyword evidence="4" id="KW-0645">Protease</keyword>
<dbReference type="PANTHER" id="PTHR32282:SF33">
    <property type="entry name" value="PEPTIDOGLYCAN GLYCOSYLTRANSFERASE"/>
    <property type="match status" value="1"/>
</dbReference>
<dbReference type="PROSITE" id="PS51178">
    <property type="entry name" value="PASTA"/>
    <property type="match status" value="1"/>
</dbReference>
<feature type="domain" description="PASTA" evidence="16">
    <location>
        <begin position="684"/>
        <end position="747"/>
    </location>
</feature>
<dbReference type="CDD" id="cd06577">
    <property type="entry name" value="PASTA_pknB"/>
    <property type="match status" value="1"/>
</dbReference>
<keyword evidence="15" id="KW-0472">Membrane</keyword>
<evidence type="ECO:0000313" key="17">
    <source>
        <dbReference type="EMBL" id="ANH37969.1"/>
    </source>
</evidence>
<keyword evidence="15" id="KW-1133">Transmembrane helix</keyword>
<keyword evidence="8" id="KW-0133">Cell shape</keyword>
<dbReference type="GO" id="GO:0008360">
    <property type="term" value="P:regulation of cell shape"/>
    <property type="evidence" value="ECO:0007669"/>
    <property type="project" value="UniProtKB-KW"/>
</dbReference>
<evidence type="ECO:0000256" key="4">
    <source>
        <dbReference type="ARBA" id="ARBA00022670"/>
    </source>
</evidence>
<dbReference type="PANTHER" id="PTHR32282">
    <property type="entry name" value="BINDING PROTEIN TRANSPEPTIDASE, PUTATIVE-RELATED"/>
    <property type="match status" value="1"/>
</dbReference>
<dbReference type="STRING" id="1300347.I601_1536"/>
<dbReference type="KEGG" id="ndk:I601_1536"/>
<dbReference type="InterPro" id="IPR012338">
    <property type="entry name" value="Beta-lactam/transpept-like"/>
</dbReference>
<dbReference type="InterPro" id="IPR005543">
    <property type="entry name" value="PASTA_dom"/>
</dbReference>
<dbReference type="InterPro" id="IPR050396">
    <property type="entry name" value="Glycosyltr_51/Transpeptidase"/>
</dbReference>
<keyword evidence="6" id="KW-0808">Transferase</keyword>
<dbReference type="Gene3D" id="1.10.3810.10">
    <property type="entry name" value="Biosynthetic peptidoglycan transglycosylase-like"/>
    <property type="match status" value="1"/>
</dbReference>
<evidence type="ECO:0000256" key="11">
    <source>
        <dbReference type="ARBA" id="ARBA00023316"/>
    </source>
</evidence>
<dbReference type="GO" id="GO:0006508">
    <property type="term" value="P:proteolysis"/>
    <property type="evidence" value="ECO:0007669"/>
    <property type="project" value="UniProtKB-KW"/>
</dbReference>
<dbReference type="GO" id="GO:0008658">
    <property type="term" value="F:penicillin binding"/>
    <property type="evidence" value="ECO:0007669"/>
    <property type="project" value="InterPro"/>
</dbReference>
<feature type="transmembrane region" description="Helical" evidence="15">
    <location>
        <begin position="12"/>
        <end position="36"/>
    </location>
</feature>
<evidence type="ECO:0000256" key="2">
    <source>
        <dbReference type="ARBA" id="ARBA00007739"/>
    </source>
</evidence>
<keyword evidence="9" id="KW-0573">Peptidoglycan synthesis</keyword>
<keyword evidence="10" id="KW-0511">Multifunctional enzyme</keyword>
<evidence type="ECO:0000256" key="5">
    <source>
        <dbReference type="ARBA" id="ARBA00022676"/>
    </source>
</evidence>
<accession>A0A1A9GI13</accession>
<dbReference type="OrthoDB" id="9766909at2"/>
<evidence type="ECO:0000313" key="18">
    <source>
        <dbReference type="Proteomes" id="UP000077868"/>
    </source>
</evidence>